<dbReference type="GeneID" id="4320402"/>
<dbReference type="EMBL" id="CH476599">
    <property type="protein sequence ID" value="EAU34754.1"/>
    <property type="molecule type" value="Genomic_DNA"/>
</dbReference>
<dbReference type="OMA" id="RMNFCAK"/>
<dbReference type="GO" id="GO:0006139">
    <property type="term" value="P:nucleobase-containing compound metabolic process"/>
    <property type="evidence" value="ECO:0007669"/>
    <property type="project" value="InterPro"/>
</dbReference>
<dbReference type="InterPro" id="IPR002562">
    <property type="entry name" value="3'-5'_exonuclease_dom"/>
</dbReference>
<dbReference type="AlphaFoldDB" id="Q0CPS7"/>
<dbReference type="PANTHER" id="PTHR13620">
    <property type="entry name" value="3-5 EXONUCLEASE"/>
    <property type="match status" value="1"/>
</dbReference>
<name>Q0CPS7_ASPTN</name>
<dbReference type="FunFam" id="3.30.420.10:FF:000100">
    <property type="entry name" value="3'-5' exonuclease/helicase (Wrn), putative"/>
    <property type="match status" value="1"/>
</dbReference>
<keyword evidence="1" id="KW-0540">Nuclease</keyword>
<dbReference type="InterPro" id="IPR036397">
    <property type="entry name" value="RNaseH_sf"/>
</dbReference>
<proteinExistence type="predicted"/>
<evidence type="ECO:0000256" key="2">
    <source>
        <dbReference type="ARBA" id="ARBA00022801"/>
    </source>
</evidence>
<dbReference type="RefSeq" id="XP_001213485.1">
    <property type="nucleotide sequence ID" value="XM_001213485.1"/>
</dbReference>
<evidence type="ECO:0000313" key="5">
    <source>
        <dbReference type="EMBL" id="EAU34754.1"/>
    </source>
</evidence>
<dbReference type="SUPFAM" id="SSF53098">
    <property type="entry name" value="Ribonuclease H-like"/>
    <property type="match status" value="1"/>
</dbReference>
<evidence type="ECO:0000256" key="1">
    <source>
        <dbReference type="ARBA" id="ARBA00022722"/>
    </source>
</evidence>
<feature type="compositionally biased region" description="Low complexity" evidence="3">
    <location>
        <begin position="121"/>
        <end position="135"/>
    </location>
</feature>
<dbReference type="PANTHER" id="PTHR13620:SF104">
    <property type="entry name" value="EXONUCLEASE 3'-5' DOMAIN-CONTAINING PROTEIN 2"/>
    <property type="match status" value="1"/>
</dbReference>
<organism evidence="5 6">
    <name type="scientific">Aspergillus terreus (strain NIH 2624 / FGSC A1156)</name>
    <dbReference type="NCBI Taxonomy" id="341663"/>
    <lineage>
        <taxon>Eukaryota</taxon>
        <taxon>Fungi</taxon>
        <taxon>Dikarya</taxon>
        <taxon>Ascomycota</taxon>
        <taxon>Pezizomycotina</taxon>
        <taxon>Eurotiomycetes</taxon>
        <taxon>Eurotiomycetidae</taxon>
        <taxon>Eurotiales</taxon>
        <taxon>Aspergillaceae</taxon>
        <taxon>Aspergillus</taxon>
        <taxon>Aspergillus subgen. Circumdati</taxon>
    </lineage>
</organism>
<dbReference type="GO" id="GO:0008408">
    <property type="term" value="F:3'-5' exonuclease activity"/>
    <property type="evidence" value="ECO:0007669"/>
    <property type="project" value="InterPro"/>
</dbReference>
<dbReference type="HOGENOM" id="CLU_696354_0_0_1"/>
<sequence>MFRGGASMRQCRQIQRSTNCSHDILFRRKEHLEKLRPNLIVRREPSRFCSPRTTLPLGLLRTISSSVAGSPRPKPSTQSTRKPNRLLSTWEDRRYFSAPTVRLLSDNDANKNEDTTRSDISANTPTPTSPSTTHNPSPPAKFWSHQMYKRPDGGDITVHYCRSVKSAEDVAQHFLHDDILGFDLEWKAQASTQDSIQNNVSLVQLANRERIALFHIAMFRPALGLADLVAPSLRAILESPRITKVGVSIKADSTRVRKYLGINTRAIFELSHLHKLVKYCYSNPRLINKRLVNLSEQVEEHFGLPLAKEDEVRRGDWTHALNYRQVQYAASDPYACLCLFYAMDAKRKALDPVPPLPAHAELDIPIRIVHDAPVQTDPDEVEVVRPAGSPVAKTIS</sequence>
<dbReference type="InterPro" id="IPR012337">
    <property type="entry name" value="RNaseH-like_sf"/>
</dbReference>
<dbReference type="eggNOG" id="KOG4373">
    <property type="taxonomic scope" value="Eukaryota"/>
</dbReference>
<dbReference type="InterPro" id="IPR051132">
    <property type="entry name" value="3-5_Exonuclease_domain"/>
</dbReference>
<dbReference type="GO" id="GO:0005737">
    <property type="term" value="C:cytoplasm"/>
    <property type="evidence" value="ECO:0007669"/>
    <property type="project" value="TreeGrafter"/>
</dbReference>
<gene>
    <name evidence="5" type="ORF">ATEG_04307</name>
</gene>
<dbReference type="CDD" id="cd06141">
    <property type="entry name" value="WRN_exo"/>
    <property type="match status" value="1"/>
</dbReference>
<reference evidence="6" key="1">
    <citation type="submission" date="2005-09" db="EMBL/GenBank/DDBJ databases">
        <title>Annotation of the Aspergillus terreus NIH2624 genome.</title>
        <authorList>
            <person name="Birren B.W."/>
            <person name="Lander E.S."/>
            <person name="Galagan J.E."/>
            <person name="Nusbaum C."/>
            <person name="Devon K."/>
            <person name="Henn M."/>
            <person name="Ma L.-J."/>
            <person name="Jaffe D.B."/>
            <person name="Butler J."/>
            <person name="Alvarez P."/>
            <person name="Gnerre S."/>
            <person name="Grabherr M."/>
            <person name="Kleber M."/>
            <person name="Mauceli E.W."/>
            <person name="Brockman W."/>
            <person name="Rounsley S."/>
            <person name="Young S.K."/>
            <person name="LaButti K."/>
            <person name="Pushparaj V."/>
            <person name="DeCaprio D."/>
            <person name="Crawford M."/>
            <person name="Koehrsen M."/>
            <person name="Engels R."/>
            <person name="Montgomery P."/>
            <person name="Pearson M."/>
            <person name="Howarth C."/>
            <person name="Larson L."/>
            <person name="Luoma S."/>
            <person name="White J."/>
            <person name="Alvarado L."/>
            <person name="Kodira C.D."/>
            <person name="Zeng Q."/>
            <person name="Oleary S."/>
            <person name="Yandava C."/>
            <person name="Denning D.W."/>
            <person name="Nierman W.C."/>
            <person name="Milne T."/>
            <person name="Madden K."/>
        </authorList>
    </citation>
    <scope>NUCLEOTIDE SEQUENCE [LARGE SCALE GENOMIC DNA]</scope>
    <source>
        <strain evidence="6">NIH 2624 / FGSC A1156</strain>
    </source>
</reference>
<dbReference type="OrthoDB" id="1920326at2759"/>
<dbReference type="STRING" id="341663.Q0CPS7"/>
<dbReference type="Proteomes" id="UP000007963">
    <property type="component" value="Unassembled WGS sequence"/>
</dbReference>
<feature type="region of interest" description="Disordered" evidence="3">
    <location>
        <begin position="101"/>
        <end position="139"/>
    </location>
</feature>
<dbReference type="GO" id="GO:0005634">
    <property type="term" value="C:nucleus"/>
    <property type="evidence" value="ECO:0007669"/>
    <property type="project" value="TreeGrafter"/>
</dbReference>
<dbReference type="GO" id="GO:0003676">
    <property type="term" value="F:nucleic acid binding"/>
    <property type="evidence" value="ECO:0007669"/>
    <property type="project" value="InterPro"/>
</dbReference>
<feature type="region of interest" description="Disordered" evidence="3">
    <location>
        <begin position="64"/>
        <end position="85"/>
    </location>
</feature>
<dbReference type="Pfam" id="PF01612">
    <property type="entry name" value="DNA_pol_A_exo1"/>
    <property type="match status" value="1"/>
</dbReference>
<dbReference type="VEuPathDB" id="FungiDB:ATEG_04307"/>
<dbReference type="SMART" id="SM00474">
    <property type="entry name" value="35EXOc"/>
    <property type="match status" value="1"/>
</dbReference>
<feature type="compositionally biased region" description="Basic and acidic residues" evidence="3">
    <location>
        <begin position="108"/>
        <end position="117"/>
    </location>
</feature>
<protein>
    <recommendedName>
        <fullName evidence="4">3'-5' exonuclease domain-containing protein</fullName>
    </recommendedName>
</protein>
<keyword evidence="2" id="KW-0378">Hydrolase</keyword>
<evidence type="ECO:0000256" key="3">
    <source>
        <dbReference type="SAM" id="MobiDB-lite"/>
    </source>
</evidence>
<evidence type="ECO:0000313" key="6">
    <source>
        <dbReference type="Proteomes" id="UP000007963"/>
    </source>
</evidence>
<feature type="domain" description="3'-5' exonuclease" evidence="4">
    <location>
        <begin position="158"/>
        <end position="348"/>
    </location>
</feature>
<dbReference type="Gene3D" id="3.30.420.10">
    <property type="entry name" value="Ribonuclease H-like superfamily/Ribonuclease H"/>
    <property type="match status" value="1"/>
</dbReference>
<accession>Q0CPS7</accession>
<evidence type="ECO:0000259" key="4">
    <source>
        <dbReference type="SMART" id="SM00474"/>
    </source>
</evidence>